<keyword evidence="6" id="KW-0227">DNA damage</keyword>
<dbReference type="Gene3D" id="3.30.40.10">
    <property type="entry name" value="Zinc/RING finger domain, C3HC4 (zinc finger)"/>
    <property type="match status" value="1"/>
</dbReference>
<keyword evidence="9" id="KW-0862">Zinc</keyword>
<evidence type="ECO:0000256" key="11">
    <source>
        <dbReference type="PROSITE-ProRule" id="PRU00175"/>
    </source>
</evidence>
<dbReference type="InterPro" id="IPR013083">
    <property type="entry name" value="Znf_RING/FYVE/PHD"/>
</dbReference>
<evidence type="ECO:0000256" key="10">
    <source>
        <dbReference type="ARBA" id="ARBA00023242"/>
    </source>
</evidence>
<proteinExistence type="predicted"/>
<feature type="coiled-coil region" evidence="12">
    <location>
        <begin position="112"/>
        <end position="161"/>
    </location>
</feature>
<evidence type="ECO:0000256" key="7">
    <source>
        <dbReference type="ARBA" id="ARBA00022771"/>
    </source>
</evidence>
<comment type="caution">
    <text evidence="14">The sequence shown here is derived from an EMBL/GenBank/DDBJ whole genome shotgun (WGS) entry which is preliminary data.</text>
</comment>
<name>A0ABQ9F3R0_TEGGR</name>
<dbReference type="PANTHER" id="PTHR23328">
    <property type="entry name" value="RING-TYPE DOMAIN-CONTAINING PROTEIN"/>
    <property type="match status" value="1"/>
</dbReference>
<protein>
    <recommendedName>
        <fullName evidence="3">RING-type E3 ubiquitin transferase</fullName>
        <ecNumber evidence="3">2.3.2.27</ecNumber>
    </recommendedName>
</protein>
<dbReference type="EC" id="2.3.2.27" evidence="3"/>
<keyword evidence="8" id="KW-0833">Ubl conjugation pathway</keyword>
<dbReference type="Proteomes" id="UP001217089">
    <property type="component" value="Unassembled WGS sequence"/>
</dbReference>
<dbReference type="InterPro" id="IPR051657">
    <property type="entry name" value="RNF168/RNF169_E3_ubiq-ligase"/>
</dbReference>
<accession>A0ABQ9F3R0</accession>
<dbReference type="SMART" id="SM00184">
    <property type="entry name" value="RING"/>
    <property type="match status" value="1"/>
</dbReference>
<evidence type="ECO:0000256" key="4">
    <source>
        <dbReference type="ARBA" id="ARBA00022679"/>
    </source>
</evidence>
<reference evidence="14 15" key="1">
    <citation type="submission" date="2022-12" db="EMBL/GenBank/DDBJ databases">
        <title>Chromosome-level genome of Tegillarca granosa.</title>
        <authorList>
            <person name="Kim J."/>
        </authorList>
    </citation>
    <scope>NUCLEOTIDE SEQUENCE [LARGE SCALE GENOMIC DNA]</scope>
    <source>
        <strain evidence="14">Teg-2019</strain>
        <tissue evidence="14">Adductor muscle</tissue>
    </source>
</reference>
<evidence type="ECO:0000256" key="12">
    <source>
        <dbReference type="SAM" id="Coils"/>
    </source>
</evidence>
<evidence type="ECO:0000256" key="9">
    <source>
        <dbReference type="ARBA" id="ARBA00022833"/>
    </source>
</evidence>
<keyword evidence="4" id="KW-0808">Transferase</keyword>
<organism evidence="14 15">
    <name type="scientific">Tegillarca granosa</name>
    <name type="common">Malaysian cockle</name>
    <name type="synonym">Anadara granosa</name>
    <dbReference type="NCBI Taxonomy" id="220873"/>
    <lineage>
        <taxon>Eukaryota</taxon>
        <taxon>Metazoa</taxon>
        <taxon>Spiralia</taxon>
        <taxon>Lophotrochozoa</taxon>
        <taxon>Mollusca</taxon>
        <taxon>Bivalvia</taxon>
        <taxon>Autobranchia</taxon>
        <taxon>Pteriomorphia</taxon>
        <taxon>Arcoida</taxon>
        <taxon>Arcoidea</taxon>
        <taxon>Arcidae</taxon>
        <taxon>Tegillarca</taxon>
    </lineage>
</organism>
<keyword evidence="12" id="KW-0175">Coiled coil</keyword>
<dbReference type="CDD" id="cd16550">
    <property type="entry name" value="RING-HC_RNF168"/>
    <property type="match status" value="1"/>
</dbReference>
<comment type="catalytic activity">
    <reaction evidence="1">
        <text>S-ubiquitinyl-[E2 ubiquitin-conjugating enzyme]-L-cysteine + [acceptor protein]-L-lysine = [E2 ubiquitin-conjugating enzyme]-L-cysteine + N(6)-ubiquitinyl-[acceptor protein]-L-lysine.</text>
        <dbReference type="EC" id="2.3.2.27"/>
    </reaction>
</comment>
<evidence type="ECO:0000256" key="2">
    <source>
        <dbReference type="ARBA" id="ARBA00004123"/>
    </source>
</evidence>
<dbReference type="InterPro" id="IPR001841">
    <property type="entry name" value="Znf_RING"/>
</dbReference>
<keyword evidence="10" id="KW-0539">Nucleus</keyword>
<dbReference type="Pfam" id="PF13445">
    <property type="entry name" value="zf-RING_UBOX"/>
    <property type="match status" value="1"/>
</dbReference>
<dbReference type="PANTHER" id="PTHR23328:SF0">
    <property type="entry name" value="RING-TYPE DOMAIN-CONTAINING PROTEIN"/>
    <property type="match status" value="1"/>
</dbReference>
<comment type="subcellular location">
    <subcellularLocation>
        <location evidence="2">Nucleus</location>
    </subcellularLocation>
</comment>
<evidence type="ECO:0000256" key="5">
    <source>
        <dbReference type="ARBA" id="ARBA00022723"/>
    </source>
</evidence>
<evidence type="ECO:0000256" key="6">
    <source>
        <dbReference type="ARBA" id="ARBA00022763"/>
    </source>
</evidence>
<evidence type="ECO:0000256" key="1">
    <source>
        <dbReference type="ARBA" id="ARBA00000900"/>
    </source>
</evidence>
<feature type="domain" description="RING-type" evidence="13">
    <location>
        <begin position="11"/>
        <end position="50"/>
    </location>
</feature>
<dbReference type="InterPro" id="IPR027370">
    <property type="entry name" value="Znf-RING_euk"/>
</dbReference>
<dbReference type="SUPFAM" id="SSF57850">
    <property type="entry name" value="RING/U-box"/>
    <property type="match status" value="1"/>
</dbReference>
<evidence type="ECO:0000313" key="15">
    <source>
        <dbReference type="Proteomes" id="UP001217089"/>
    </source>
</evidence>
<evidence type="ECO:0000256" key="3">
    <source>
        <dbReference type="ARBA" id="ARBA00012483"/>
    </source>
</evidence>
<keyword evidence="5" id="KW-0479">Metal-binding</keyword>
<gene>
    <name evidence="14" type="ORF">KUTeg_012660</name>
</gene>
<evidence type="ECO:0000256" key="8">
    <source>
        <dbReference type="ARBA" id="ARBA00022786"/>
    </source>
</evidence>
<evidence type="ECO:0000313" key="14">
    <source>
        <dbReference type="EMBL" id="KAJ8310795.1"/>
    </source>
</evidence>
<sequence>MGTLSIEDCMCPICMCIFVEPVTMPCTHTLCMPCFKKNVEEASLTCPMCRTRISVWARRASKNRKLINEKLWIDIQSLFPDKVKKRIDGDDEEGVEVFMHPIINIAQPGEIRKEYEEQLQRLAEQREKEQQKEFEASEALIRKLQEEEEIANRMRKKEQIAIEKLDKEFAKELVNLV</sequence>
<dbReference type="PROSITE" id="PS50089">
    <property type="entry name" value="ZF_RING_2"/>
    <property type="match status" value="1"/>
</dbReference>
<dbReference type="EMBL" id="JARBDR010000640">
    <property type="protein sequence ID" value="KAJ8310795.1"/>
    <property type="molecule type" value="Genomic_DNA"/>
</dbReference>
<keyword evidence="7 11" id="KW-0863">Zinc-finger</keyword>
<dbReference type="CDD" id="cd22249">
    <property type="entry name" value="UDM1_RNF168_RNF169-like"/>
    <property type="match status" value="1"/>
</dbReference>
<keyword evidence="15" id="KW-1185">Reference proteome</keyword>
<evidence type="ECO:0000259" key="13">
    <source>
        <dbReference type="PROSITE" id="PS50089"/>
    </source>
</evidence>